<dbReference type="Gramene" id="Al_scaffold_0006_3531">
    <property type="protein sequence ID" value="Al_scaffold_0006_3531"/>
    <property type="gene ID" value="Al_scaffold_0006_3531"/>
</dbReference>
<dbReference type="EMBL" id="GL348718">
    <property type="protein sequence ID" value="EFH48963.1"/>
    <property type="molecule type" value="Genomic_DNA"/>
</dbReference>
<feature type="compositionally biased region" description="Polar residues" evidence="1">
    <location>
        <begin position="170"/>
        <end position="180"/>
    </location>
</feature>
<dbReference type="Proteomes" id="UP000008694">
    <property type="component" value="Unassembled WGS sequence"/>
</dbReference>
<sequence>MVLHSKAPAKKQQNKRIAFKKIKRKLGRKLPKIQKSKEMILPEQSVAAEKRKGLTLNDLLQQTSHCNAKLRKDIESRDHLFLICAFSQAIWRLVFLKLDPNRSLLLSWSELLSWRQATCQTFLPYEGKSQPIQSSMKPHDDAYEAQTLKLPLFLRDEETRKLPVRRGGRNLTSLLETTPKNGDGEAPKNGDGKAPKNGDGEAPKNGDGKAPKNGDGKTGNHR</sequence>
<name>D7M1S8_ARALL</name>
<evidence type="ECO:0000256" key="1">
    <source>
        <dbReference type="SAM" id="MobiDB-lite"/>
    </source>
</evidence>
<dbReference type="HOGENOM" id="CLU_1246866_0_0_1"/>
<feature type="compositionally biased region" description="Basic and acidic residues" evidence="1">
    <location>
        <begin position="182"/>
        <end position="215"/>
    </location>
</feature>
<dbReference type="eggNOG" id="KOG2149">
    <property type="taxonomic scope" value="Eukaryota"/>
</dbReference>
<dbReference type="eggNOG" id="KOG1075">
    <property type="taxonomic scope" value="Eukaryota"/>
</dbReference>
<dbReference type="AlphaFoldDB" id="D7M1S8"/>
<protein>
    <submittedName>
        <fullName evidence="2">Predicted protein</fullName>
    </submittedName>
</protein>
<organism evidence="3">
    <name type="scientific">Arabidopsis lyrata subsp. lyrata</name>
    <name type="common">Lyre-leaved rock-cress</name>
    <dbReference type="NCBI Taxonomy" id="81972"/>
    <lineage>
        <taxon>Eukaryota</taxon>
        <taxon>Viridiplantae</taxon>
        <taxon>Streptophyta</taxon>
        <taxon>Embryophyta</taxon>
        <taxon>Tracheophyta</taxon>
        <taxon>Spermatophyta</taxon>
        <taxon>Magnoliopsida</taxon>
        <taxon>eudicotyledons</taxon>
        <taxon>Gunneridae</taxon>
        <taxon>Pentapetalae</taxon>
        <taxon>rosids</taxon>
        <taxon>malvids</taxon>
        <taxon>Brassicales</taxon>
        <taxon>Brassicaceae</taxon>
        <taxon>Camelineae</taxon>
        <taxon>Arabidopsis</taxon>
    </lineage>
</organism>
<keyword evidence="3" id="KW-1185">Reference proteome</keyword>
<reference evidence="3" key="1">
    <citation type="journal article" date="2011" name="Nat. Genet.">
        <title>The Arabidopsis lyrata genome sequence and the basis of rapid genome size change.</title>
        <authorList>
            <person name="Hu T.T."/>
            <person name="Pattyn P."/>
            <person name="Bakker E.G."/>
            <person name="Cao J."/>
            <person name="Cheng J.-F."/>
            <person name="Clark R.M."/>
            <person name="Fahlgren N."/>
            <person name="Fawcett J.A."/>
            <person name="Grimwood J."/>
            <person name="Gundlach H."/>
            <person name="Haberer G."/>
            <person name="Hollister J.D."/>
            <person name="Ossowski S."/>
            <person name="Ottilar R.P."/>
            <person name="Salamov A.A."/>
            <person name="Schneeberger K."/>
            <person name="Spannagl M."/>
            <person name="Wang X."/>
            <person name="Yang L."/>
            <person name="Nasrallah M.E."/>
            <person name="Bergelson J."/>
            <person name="Carrington J.C."/>
            <person name="Gaut B.S."/>
            <person name="Schmutz J."/>
            <person name="Mayer K.F.X."/>
            <person name="Van de Peer Y."/>
            <person name="Grigoriev I.V."/>
            <person name="Nordborg M."/>
            <person name="Weigel D."/>
            <person name="Guo Y.-L."/>
        </authorList>
    </citation>
    <scope>NUCLEOTIDE SEQUENCE [LARGE SCALE GENOMIC DNA]</scope>
    <source>
        <strain evidence="3">cv. MN47</strain>
    </source>
</reference>
<dbReference type="STRING" id="81972.D7M1S8"/>
<accession>D7M1S8</accession>
<gene>
    <name evidence="2" type="ORF">ARALYDRAFT_663466</name>
</gene>
<evidence type="ECO:0000313" key="3">
    <source>
        <dbReference type="Proteomes" id="UP000008694"/>
    </source>
</evidence>
<feature type="region of interest" description="Disordered" evidence="1">
    <location>
        <begin position="164"/>
        <end position="222"/>
    </location>
</feature>
<evidence type="ECO:0000313" key="2">
    <source>
        <dbReference type="EMBL" id="EFH48963.1"/>
    </source>
</evidence>
<proteinExistence type="predicted"/>